<keyword evidence="4" id="KW-1185">Reference proteome</keyword>
<dbReference type="InterPro" id="IPR052196">
    <property type="entry name" value="Bact_Kbp"/>
</dbReference>
<comment type="caution">
    <text evidence="3">The sequence shown here is derived from an EMBL/GenBank/DDBJ whole genome shotgun (WGS) entry which is preliminary data.</text>
</comment>
<evidence type="ECO:0000256" key="1">
    <source>
        <dbReference type="SAM" id="SignalP"/>
    </source>
</evidence>
<feature type="domain" description="LysM" evidence="2">
    <location>
        <begin position="33"/>
        <end position="81"/>
    </location>
</feature>
<dbReference type="SUPFAM" id="SSF54106">
    <property type="entry name" value="LysM domain"/>
    <property type="match status" value="1"/>
</dbReference>
<evidence type="ECO:0000313" key="3">
    <source>
        <dbReference type="EMBL" id="MBW8186678.1"/>
    </source>
</evidence>
<dbReference type="RefSeq" id="WP_220111881.1">
    <property type="nucleotide sequence ID" value="NZ_JAHZST010000036.1"/>
</dbReference>
<dbReference type="PROSITE" id="PS51257">
    <property type="entry name" value="PROKAR_LIPOPROTEIN"/>
    <property type="match status" value="1"/>
</dbReference>
<gene>
    <name evidence="3" type="ORF">K0625_24015</name>
</gene>
<keyword evidence="1" id="KW-0732">Signal</keyword>
<reference evidence="3 4" key="1">
    <citation type="submission" date="2021-07" db="EMBL/GenBank/DDBJ databases">
        <title>Shewanella sp. nov, isolated from SCS.</title>
        <authorList>
            <person name="Cao W.R."/>
        </authorList>
    </citation>
    <scope>NUCLEOTIDE SEQUENCE [LARGE SCALE GENOMIC DNA]</scope>
    <source>
        <strain evidence="3 4">NR704-98</strain>
    </source>
</reference>
<dbReference type="EMBL" id="JAHZST010000036">
    <property type="protein sequence ID" value="MBW8186678.1"/>
    <property type="molecule type" value="Genomic_DNA"/>
</dbReference>
<name>A0ABS7EAH3_9GAMM</name>
<dbReference type="PANTHER" id="PTHR34700:SF4">
    <property type="entry name" value="PHAGE-LIKE ELEMENT PBSX PROTEIN XKDP"/>
    <property type="match status" value="1"/>
</dbReference>
<dbReference type="PROSITE" id="PS51782">
    <property type="entry name" value="LYSM"/>
    <property type="match status" value="1"/>
</dbReference>
<dbReference type="Pfam" id="PF01476">
    <property type="entry name" value="LysM"/>
    <property type="match status" value="1"/>
</dbReference>
<sequence length="369" mass="41054">MENPMKRLILFALMTFSCSIFADTLTLKSGHPDSYVVVKGDTLWDISEHFLNDPWRWPKLWGVNPQIANPHLIYPGDRLTLVFIDGEPRLVVKPHKRKSPEGRIHAKGDAIPAIDLSLIGPYLIQNRVVDGDWFDKQPMVLGGESESKHHIVGDIVYVQQVLTLGDKFGVYSEGREFVSKESEVLGQEVVLTASGRVVESGPISKIKLLSNFRETKAGYRILPIESDSLLSAYFMPKAATVTEPGSILASEKHLREMGKLDVVYLDKGIEDGVEPGDVFSIYRDGIDVVINGDGQPVLPTERSSYEDLLSGVSSDNAIKMPDIFRGRLMVFKVFDKTSLGLIMANKKTVRVDDKLIQPDSINLLKSFAD</sequence>
<evidence type="ECO:0000259" key="2">
    <source>
        <dbReference type="PROSITE" id="PS51782"/>
    </source>
</evidence>
<dbReference type="CDD" id="cd00118">
    <property type="entry name" value="LysM"/>
    <property type="match status" value="1"/>
</dbReference>
<proteinExistence type="predicted"/>
<protein>
    <submittedName>
        <fullName evidence="3">LysM peptidoglycan-binding domain-containing protein</fullName>
    </submittedName>
</protein>
<dbReference type="InterPro" id="IPR018392">
    <property type="entry name" value="LysM"/>
</dbReference>
<dbReference type="Proteomes" id="UP001195963">
    <property type="component" value="Unassembled WGS sequence"/>
</dbReference>
<evidence type="ECO:0000313" key="4">
    <source>
        <dbReference type="Proteomes" id="UP001195963"/>
    </source>
</evidence>
<feature type="signal peptide" evidence="1">
    <location>
        <begin position="1"/>
        <end position="22"/>
    </location>
</feature>
<dbReference type="PANTHER" id="PTHR34700">
    <property type="entry name" value="POTASSIUM BINDING PROTEIN KBP"/>
    <property type="match status" value="1"/>
</dbReference>
<organism evidence="3 4">
    <name type="scientific">Shewanella nanhaiensis</name>
    <dbReference type="NCBI Taxonomy" id="2864872"/>
    <lineage>
        <taxon>Bacteria</taxon>
        <taxon>Pseudomonadati</taxon>
        <taxon>Pseudomonadota</taxon>
        <taxon>Gammaproteobacteria</taxon>
        <taxon>Alteromonadales</taxon>
        <taxon>Shewanellaceae</taxon>
        <taxon>Shewanella</taxon>
    </lineage>
</organism>
<dbReference type="Gene3D" id="3.10.350.10">
    <property type="entry name" value="LysM domain"/>
    <property type="match status" value="1"/>
</dbReference>
<dbReference type="InterPro" id="IPR036779">
    <property type="entry name" value="LysM_dom_sf"/>
</dbReference>
<feature type="chain" id="PRO_5046390314" evidence="1">
    <location>
        <begin position="23"/>
        <end position="369"/>
    </location>
</feature>
<dbReference type="SMART" id="SM00257">
    <property type="entry name" value="LysM"/>
    <property type="match status" value="1"/>
</dbReference>
<accession>A0ABS7EAH3</accession>